<protein>
    <submittedName>
        <fullName evidence="2">Uncharacterized protein</fullName>
    </submittedName>
</protein>
<comment type="caution">
    <text evidence="2">The sequence shown here is derived from an EMBL/GenBank/DDBJ whole genome shotgun (WGS) entry which is preliminary data.</text>
</comment>
<dbReference type="AlphaFoldDB" id="A0A7W6GCE8"/>
<dbReference type="Proteomes" id="UP000582090">
    <property type="component" value="Unassembled WGS sequence"/>
</dbReference>
<keyword evidence="1" id="KW-0732">Signal</keyword>
<dbReference type="EMBL" id="JACIDW010000020">
    <property type="protein sequence ID" value="MBB3966668.1"/>
    <property type="molecule type" value="Genomic_DNA"/>
</dbReference>
<sequence length="163" mass="17251">MKMISTDRISRRPARFGVALALAACLIVPQTASAASKSSKGNDIAIAAFKDVCLASAPTFATAAAKAKRYGVKDADQQFGGMTEDGSMSVQVKPKKECAVTSENRSDPTLYAQFLRVIASSGADVPQGGKSGKPFVATIKGKRFVFQHDRRGGEAYVMISLDN</sequence>
<feature type="chain" id="PRO_5030661619" evidence="1">
    <location>
        <begin position="35"/>
        <end position="163"/>
    </location>
</feature>
<dbReference type="RefSeq" id="WP_183902139.1">
    <property type="nucleotide sequence ID" value="NZ_JACIDW010000020.1"/>
</dbReference>
<accession>A0A7W6GCE8</accession>
<organism evidence="2 3">
    <name type="scientific">Rhizobium metallidurans</name>
    <dbReference type="NCBI Taxonomy" id="1265931"/>
    <lineage>
        <taxon>Bacteria</taxon>
        <taxon>Pseudomonadati</taxon>
        <taxon>Pseudomonadota</taxon>
        <taxon>Alphaproteobacteria</taxon>
        <taxon>Hyphomicrobiales</taxon>
        <taxon>Rhizobiaceae</taxon>
        <taxon>Rhizobium/Agrobacterium group</taxon>
        <taxon>Rhizobium</taxon>
    </lineage>
</organism>
<evidence type="ECO:0000313" key="3">
    <source>
        <dbReference type="Proteomes" id="UP000582090"/>
    </source>
</evidence>
<feature type="signal peptide" evidence="1">
    <location>
        <begin position="1"/>
        <end position="34"/>
    </location>
</feature>
<proteinExistence type="predicted"/>
<gene>
    <name evidence="2" type="ORF">GGQ67_004358</name>
</gene>
<keyword evidence="3" id="KW-1185">Reference proteome</keyword>
<name>A0A7W6GCE8_9HYPH</name>
<reference evidence="2 3" key="1">
    <citation type="submission" date="2020-08" db="EMBL/GenBank/DDBJ databases">
        <title>Genomic Encyclopedia of Type Strains, Phase IV (KMG-IV): sequencing the most valuable type-strain genomes for metagenomic binning, comparative biology and taxonomic classification.</title>
        <authorList>
            <person name="Goeker M."/>
        </authorList>
    </citation>
    <scope>NUCLEOTIDE SEQUENCE [LARGE SCALE GENOMIC DNA]</scope>
    <source>
        <strain evidence="2 3">DSM 26575</strain>
    </source>
</reference>
<evidence type="ECO:0000313" key="2">
    <source>
        <dbReference type="EMBL" id="MBB3966668.1"/>
    </source>
</evidence>
<evidence type="ECO:0000256" key="1">
    <source>
        <dbReference type="SAM" id="SignalP"/>
    </source>
</evidence>